<evidence type="ECO:0000256" key="4">
    <source>
        <dbReference type="ARBA" id="ARBA00035230"/>
    </source>
</evidence>
<comment type="similarity">
    <text evidence="1">Belongs to the eukaryotic ribosomal protein eL31 family.</text>
</comment>
<dbReference type="GO" id="GO:1990904">
    <property type="term" value="C:ribonucleoprotein complex"/>
    <property type="evidence" value="ECO:0007669"/>
    <property type="project" value="UniProtKB-KW"/>
</dbReference>
<dbReference type="Pfam" id="PF01198">
    <property type="entry name" value="Ribosomal_L31e"/>
    <property type="match status" value="1"/>
</dbReference>
<evidence type="ECO:0000256" key="2">
    <source>
        <dbReference type="ARBA" id="ARBA00022980"/>
    </source>
</evidence>
<dbReference type="GO" id="GO:0005840">
    <property type="term" value="C:ribosome"/>
    <property type="evidence" value="ECO:0007669"/>
    <property type="project" value="UniProtKB-KW"/>
</dbReference>
<name>A0A7J4IVX7_9ARCH</name>
<reference evidence="8" key="1">
    <citation type="journal article" date="2020" name="bioRxiv">
        <title>A rank-normalized archaeal taxonomy based on genome phylogeny resolves widespread incomplete and uneven classifications.</title>
        <authorList>
            <person name="Rinke C."/>
            <person name="Chuvochina M."/>
            <person name="Mussig A.J."/>
            <person name="Chaumeil P.-A."/>
            <person name="Waite D.W."/>
            <person name="Whitman W.B."/>
            <person name="Parks D.H."/>
            <person name="Hugenholtz P."/>
        </authorList>
    </citation>
    <scope>NUCLEOTIDE SEQUENCE [LARGE SCALE GENOMIC DNA]</scope>
</reference>
<dbReference type="Gene3D" id="3.10.440.10">
    <property type="match status" value="1"/>
</dbReference>
<protein>
    <recommendedName>
        <fullName evidence="4">Large ribosomal subunit protein eL31</fullName>
    </recommendedName>
    <alternativeName>
        <fullName evidence="5">50S ribosomal protein L31e</fullName>
    </alternativeName>
</protein>
<dbReference type="GO" id="GO:0003735">
    <property type="term" value="F:structural constituent of ribosome"/>
    <property type="evidence" value="ECO:0007669"/>
    <property type="project" value="InterPro"/>
</dbReference>
<gene>
    <name evidence="7" type="ORF">HA254_03345</name>
</gene>
<feature type="region of interest" description="Disordered" evidence="6">
    <location>
        <begin position="87"/>
        <end position="146"/>
    </location>
</feature>
<sequence>MKGEQANYTINLSTAFQFAPKDRTRKALRQIKKFCWKHVRTKKVFVSNEVNEFLHKHSKNIPKMIKATLLKEDDNVRVFMEGGKSLPEYLKKRQEEKKKKEKKTAKKEEKKEEGANEEEEAQKRKLEDKKAKEEAAKASGIKRKTA</sequence>
<evidence type="ECO:0000256" key="5">
    <source>
        <dbReference type="ARBA" id="ARBA00035378"/>
    </source>
</evidence>
<dbReference type="Proteomes" id="UP000565078">
    <property type="component" value="Unassembled WGS sequence"/>
</dbReference>
<evidence type="ECO:0000256" key="1">
    <source>
        <dbReference type="ARBA" id="ARBA00010808"/>
    </source>
</evidence>
<keyword evidence="3" id="KW-0687">Ribonucleoprotein</keyword>
<dbReference type="SUPFAM" id="SSF54575">
    <property type="entry name" value="Ribosomal protein L31e"/>
    <property type="match status" value="1"/>
</dbReference>
<evidence type="ECO:0000256" key="3">
    <source>
        <dbReference type="ARBA" id="ARBA00023274"/>
    </source>
</evidence>
<comment type="caution">
    <text evidence="7">The sequence shown here is derived from an EMBL/GenBank/DDBJ whole genome shotgun (WGS) entry which is preliminary data.</text>
</comment>
<dbReference type="GO" id="GO:0006412">
    <property type="term" value="P:translation"/>
    <property type="evidence" value="ECO:0007669"/>
    <property type="project" value="InterPro"/>
</dbReference>
<evidence type="ECO:0000313" key="7">
    <source>
        <dbReference type="EMBL" id="HIH09683.1"/>
    </source>
</evidence>
<dbReference type="SMART" id="SM01380">
    <property type="entry name" value="Ribosomal_L31e"/>
    <property type="match status" value="1"/>
</dbReference>
<dbReference type="EMBL" id="DUGC01000053">
    <property type="protein sequence ID" value="HIH09683.1"/>
    <property type="molecule type" value="Genomic_DNA"/>
</dbReference>
<dbReference type="InterPro" id="IPR000054">
    <property type="entry name" value="Ribosomal_eL31"/>
</dbReference>
<organism evidence="7 8">
    <name type="scientific">Candidatus Iainarchaeum sp</name>
    <dbReference type="NCBI Taxonomy" id="3101447"/>
    <lineage>
        <taxon>Archaea</taxon>
        <taxon>Candidatus Iainarchaeota</taxon>
        <taxon>Candidatus Iainarchaeia</taxon>
        <taxon>Candidatus Iainarchaeales</taxon>
        <taxon>Candidatus Iainarchaeaceae</taxon>
        <taxon>Candidatus Iainarchaeum</taxon>
    </lineage>
</organism>
<accession>A0A7J4IVX7</accession>
<dbReference type="AlphaFoldDB" id="A0A7J4IVX7"/>
<dbReference type="InterPro" id="IPR023621">
    <property type="entry name" value="Ribosomal_eL31_dom_sf"/>
</dbReference>
<keyword evidence="2" id="KW-0689">Ribosomal protein</keyword>
<feature type="compositionally biased region" description="Basic and acidic residues" evidence="6">
    <location>
        <begin position="89"/>
        <end position="98"/>
    </location>
</feature>
<proteinExistence type="inferred from homology"/>
<feature type="compositionally biased region" description="Basic and acidic residues" evidence="6">
    <location>
        <begin position="121"/>
        <end position="136"/>
    </location>
</feature>
<evidence type="ECO:0000313" key="8">
    <source>
        <dbReference type="Proteomes" id="UP000565078"/>
    </source>
</evidence>
<evidence type="ECO:0000256" key="6">
    <source>
        <dbReference type="SAM" id="MobiDB-lite"/>
    </source>
</evidence>